<dbReference type="RefSeq" id="WP_023578982.1">
    <property type="nucleotide sequence ID" value="NZ_AVGG01000005.1"/>
</dbReference>
<evidence type="ECO:0000313" key="1">
    <source>
        <dbReference type="EMBL" id="ESU28746.1"/>
    </source>
</evidence>
<gene>
    <name evidence="1" type="ORF">FLJC2902T_13400</name>
</gene>
<dbReference type="eggNOG" id="ENOG502ZCRI">
    <property type="taxonomic scope" value="Bacteria"/>
</dbReference>
<dbReference type="AlphaFoldDB" id="V6SQ51"/>
<accession>V6SQ51</accession>
<proteinExistence type="predicted"/>
<name>V6SQ51_9FLAO</name>
<dbReference type="OrthoDB" id="1097953at2"/>
<sequence length="99" mass="11058">MELKEFIKQTITQITDGVREGHEYIVSNDYGSGVRDVTCTEVNFDIAITTNEEEKTGMGGKLNVVSFFNTGIDKEDISKSTNYNRIQFKLSVGIKTQGN</sequence>
<comment type="caution">
    <text evidence="1">The sequence shown here is derived from an EMBL/GenBank/DDBJ whole genome shotgun (WGS) entry which is preliminary data.</text>
</comment>
<organism evidence="1 2">
    <name type="scientific">Flavobacterium limnosediminis JC2902</name>
    <dbReference type="NCBI Taxonomy" id="1341181"/>
    <lineage>
        <taxon>Bacteria</taxon>
        <taxon>Pseudomonadati</taxon>
        <taxon>Bacteroidota</taxon>
        <taxon>Flavobacteriia</taxon>
        <taxon>Flavobacteriales</taxon>
        <taxon>Flavobacteriaceae</taxon>
        <taxon>Flavobacterium</taxon>
    </lineage>
</organism>
<dbReference type="Proteomes" id="UP000018004">
    <property type="component" value="Unassembled WGS sequence"/>
</dbReference>
<protein>
    <submittedName>
        <fullName evidence="1">Uncharacterized protein</fullName>
    </submittedName>
</protein>
<dbReference type="EMBL" id="AVGG01000005">
    <property type="protein sequence ID" value="ESU28746.1"/>
    <property type="molecule type" value="Genomic_DNA"/>
</dbReference>
<evidence type="ECO:0000313" key="2">
    <source>
        <dbReference type="Proteomes" id="UP000018004"/>
    </source>
</evidence>
<dbReference type="STRING" id="1341181.FLJC2902T_13400"/>
<keyword evidence="2" id="KW-1185">Reference proteome</keyword>
<dbReference type="PATRIC" id="fig|1341181.4.peg.1319"/>
<reference evidence="1 2" key="1">
    <citation type="submission" date="2013-08" db="EMBL/GenBank/DDBJ databases">
        <title>Flavobacterium limnosediminis JC2902 genome sequencing.</title>
        <authorList>
            <person name="Lee K."/>
            <person name="Yi H."/>
            <person name="Park S."/>
            <person name="Chun J."/>
        </authorList>
    </citation>
    <scope>NUCLEOTIDE SEQUENCE [LARGE SCALE GENOMIC DNA]</scope>
    <source>
        <strain evidence="1 2">JC2902</strain>
    </source>
</reference>